<dbReference type="Proteomes" id="UP000031637">
    <property type="component" value="Chromosome"/>
</dbReference>
<keyword evidence="5" id="KW-0560">Oxidoreductase</keyword>
<evidence type="ECO:0000313" key="9">
    <source>
        <dbReference type="Proteomes" id="UP000031637"/>
    </source>
</evidence>
<dbReference type="InterPro" id="IPR009100">
    <property type="entry name" value="AcylCoA_DH/oxidase_NM_dom_sf"/>
</dbReference>
<evidence type="ECO:0000256" key="1">
    <source>
        <dbReference type="ARBA" id="ARBA00001974"/>
    </source>
</evidence>
<reference evidence="8 9" key="1">
    <citation type="journal article" date="2014" name="Syst. Appl. Microbiol.">
        <title>Complete genomes of freshwater sulfur oxidizers Sulfuricella denitrificans skB26 and Sulfuritalea hydrogenivorans sk43H: genetic insights into the sulfur oxidation pathway of betaproteobacteria.</title>
        <authorList>
            <person name="Watanabe T."/>
            <person name="Kojima H."/>
            <person name="Fukui M."/>
        </authorList>
    </citation>
    <scope>NUCLEOTIDE SEQUENCE [LARGE SCALE GENOMIC DNA]</scope>
    <source>
        <strain evidence="8">DSM22779</strain>
    </source>
</reference>
<dbReference type="CDD" id="cd00567">
    <property type="entry name" value="ACAD"/>
    <property type="match status" value="1"/>
</dbReference>
<feature type="domain" description="Acyl-CoA dehydrogenase/oxidase C-terminal" evidence="6">
    <location>
        <begin position="215"/>
        <end position="356"/>
    </location>
</feature>
<dbReference type="Gene3D" id="1.20.140.10">
    <property type="entry name" value="Butyryl-CoA Dehydrogenase, subunit A, domain 3"/>
    <property type="match status" value="1"/>
</dbReference>
<organism evidence="8 9">
    <name type="scientific">Sulfuritalea hydrogenivorans sk43H</name>
    <dbReference type="NCBI Taxonomy" id="1223802"/>
    <lineage>
        <taxon>Bacteria</taxon>
        <taxon>Pseudomonadati</taxon>
        <taxon>Pseudomonadota</taxon>
        <taxon>Betaproteobacteria</taxon>
        <taxon>Nitrosomonadales</taxon>
        <taxon>Sterolibacteriaceae</taxon>
        <taxon>Sulfuritalea</taxon>
    </lineage>
</organism>
<proteinExistence type="inferred from homology"/>
<evidence type="ECO:0000256" key="4">
    <source>
        <dbReference type="ARBA" id="ARBA00022827"/>
    </source>
</evidence>
<dbReference type="KEGG" id="shd:SUTH_02339"/>
<keyword evidence="4" id="KW-0274">FAD</keyword>
<keyword evidence="9" id="KW-1185">Reference proteome</keyword>
<evidence type="ECO:0000256" key="5">
    <source>
        <dbReference type="ARBA" id="ARBA00023002"/>
    </source>
</evidence>
<dbReference type="RefSeq" id="WP_041099426.1">
    <property type="nucleotide sequence ID" value="NZ_AP012547.1"/>
</dbReference>
<dbReference type="PANTHER" id="PTHR43884">
    <property type="entry name" value="ACYL-COA DEHYDROGENASE"/>
    <property type="match status" value="1"/>
</dbReference>
<dbReference type="InterPro" id="IPR013786">
    <property type="entry name" value="AcylCoA_DH/ox_N"/>
</dbReference>
<dbReference type="Gene3D" id="1.10.540.10">
    <property type="entry name" value="Acyl-CoA dehydrogenase/oxidase, N-terminal domain"/>
    <property type="match status" value="1"/>
</dbReference>
<evidence type="ECO:0000256" key="3">
    <source>
        <dbReference type="ARBA" id="ARBA00022630"/>
    </source>
</evidence>
<dbReference type="SUPFAM" id="SSF56645">
    <property type="entry name" value="Acyl-CoA dehydrogenase NM domain-like"/>
    <property type="match status" value="1"/>
</dbReference>
<evidence type="ECO:0000259" key="6">
    <source>
        <dbReference type="Pfam" id="PF00441"/>
    </source>
</evidence>
<dbReference type="Gene3D" id="2.40.110.10">
    <property type="entry name" value="Butyryl-CoA Dehydrogenase, subunit A, domain 2"/>
    <property type="match status" value="1"/>
</dbReference>
<evidence type="ECO:0000256" key="2">
    <source>
        <dbReference type="ARBA" id="ARBA00009347"/>
    </source>
</evidence>
<dbReference type="InterPro" id="IPR037069">
    <property type="entry name" value="AcylCoA_DH/ox_N_sf"/>
</dbReference>
<dbReference type="InterPro" id="IPR036250">
    <property type="entry name" value="AcylCo_DH-like_C"/>
</dbReference>
<dbReference type="Pfam" id="PF02771">
    <property type="entry name" value="Acyl-CoA_dh_N"/>
    <property type="match status" value="1"/>
</dbReference>
<keyword evidence="3" id="KW-0285">Flavoprotein</keyword>
<comment type="cofactor">
    <cofactor evidence="1">
        <name>FAD</name>
        <dbReference type="ChEBI" id="CHEBI:57692"/>
    </cofactor>
</comment>
<dbReference type="Pfam" id="PF00441">
    <property type="entry name" value="Acyl-CoA_dh_1"/>
    <property type="match status" value="1"/>
</dbReference>
<dbReference type="GO" id="GO:0050660">
    <property type="term" value="F:flavin adenine dinucleotide binding"/>
    <property type="evidence" value="ECO:0007669"/>
    <property type="project" value="InterPro"/>
</dbReference>
<dbReference type="AlphaFoldDB" id="W0SJB4"/>
<dbReference type="InterPro" id="IPR009075">
    <property type="entry name" value="AcylCo_DH/oxidase_C"/>
</dbReference>
<comment type="similarity">
    <text evidence="2">Belongs to the acyl-CoA dehydrogenase family.</text>
</comment>
<dbReference type="GO" id="GO:0003995">
    <property type="term" value="F:acyl-CoA dehydrogenase activity"/>
    <property type="evidence" value="ECO:0007669"/>
    <property type="project" value="TreeGrafter"/>
</dbReference>
<dbReference type="InterPro" id="IPR046373">
    <property type="entry name" value="Acyl-CoA_Oxase/DH_mid-dom_sf"/>
</dbReference>
<gene>
    <name evidence="8" type="ORF">SUTH_02339</name>
</gene>
<feature type="domain" description="Acyl-CoA dehydrogenase/oxidase N-terminal" evidence="7">
    <location>
        <begin position="6"/>
        <end position="118"/>
    </location>
</feature>
<dbReference type="SUPFAM" id="SSF47203">
    <property type="entry name" value="Acyl-CoA dehydrogenase C-terminal domain-like"/>
    <property type="match status" value="1"/>
</dbReference>
<evidence type="ECO:0000259" key="7">
    <source>
        <dbReference type="Pfam" id="PF02771"/>
    </source>
</evidence>
<evidence type="ECO:0000313" key="8">
    <source>
        <dbReference type="EMBL" id="BAO30128.1"/>
    </source>
</evidence>
<dbReference type="PANTHER" id="PTHR43884:SF20">
    <property type="entry name" value="ACYL-COA DEHYDROGENASE FADE28"/>
    <property type="match status" value="1"/>
</dbReference>
<dbReference type="HOGENOM" id="CLU_018204_5_2_4"/>
<accession>W0SJB4</accession>
<dbReference type="STRING" id="1223802.SUTH_02339"/>
<sequence>MDFDFNEDQRALADTVQRFVTKDYTFEKRRAILDSGAGWSRTVWRELADLGVLALTIDEDHGGLGYGPQETGLVMGAFGAGLLLEPYLASAVIAPALIRRIASADSQAEWLPRIAAGESIVILAHADARGEMVTEKSGKLNGRKAVVTHGACADLLLVSARTADGDTGLFAVTPDAEGVSLRDYPTLDGQRAADLVLSNAPAWKVGAGDTANAIDAALDIGLAALCSEAVGVMEATVAATTDYLKTRQQFGQPIGRFQALQHRMADMLLHLEQARSMSYLAAMHCTSEDASARRRSLSAAKVTIGQACRFIAQNAVQLHGGMGMTDELMLSHWFKRLTAIEMSFGDTDAHLQRFARLSRAA</sequence>
<name>W0SJB4_9PROT</name>
<dbReference type="OrthoDB" id="8523432at2"/>
<protein>
    <submittedName>
        <fullName evidence="8">Acyl-CoA dehydrogenase</fullName>
    </submittedName>
</protein>
<dbReference type="EMBL" id="AP012547">
    <property type="protein sequence ID" value="BAO30128.1"/>
    <property type="molecule type" value="Genomic_DNA"/>
</dbReference>